<evidence type="ECO:0000256" key="10">
    <source>
        <dbReference type="ARBA" id="ARBA00022679"/>
    </source>
</evidence>
<dbReference type="SUPFAM" id="SSF53271">
    <property type="entry name" value="PRTase-like"/>
    <property type="match status" value="1"/>
</dbReference>
<dbReference type="GO" id="GO:0044209">
    <property type="term" value="P:AMP salvage"/>
    <property type="evidence" value="ECO:0007669"/>
    <property type="project" value="UniProtKB-UniRule"/>
</dbReference>
<dbReference type="GO" id="GO:0002055">
    <property type="term" value="F:adenine binding"/>
    <property type="evidence" value="ECO:0007669"/>
    <property type="project" value="TreeGrafter"/>
</dbReference>
<evidence type="ECO:0000256" key="2">
    <source>
        <dbReference type="ARBA" id="ARBA00003968"/>
    </source>
</evidence>
<dbReference type="InterPro" id="IPR050054">
    <property type="entry name" value="UPRTase/APRTase"/>
</dbReference>
<dbReference type="KEGG" id="fho:H9Q81_04545"/>
<keyword evidence="15" id="KW-1185">Reference proteome</keyword>
<evidence type="ECO:0000256" key="7">
    <source>
        <dbReference type="ARBA" id="ARBA00011893"/>
    </source>
</evidence>
<dbReference type="Pfam" id="PF00156">
    <property type="entry name" value="Pribosyltran"/>
    <property type="match status" value="1"/>
</dbReference>
<dbReference type="NCBIfam" id="TIGR01090">
    <property type="entry name" value="apt"/>
    <property type="match status" value="1"/>
</dbReference>
<dbReference type="GO" id="GO:0005737">
    <property type="term" value="C:cytoplasm"/>
    <property type="evidence" value="ECO:0007669"/>
    <property type="project" value="UniProtKB-SubCell"/>
</dbReference>
<comment type="subcellular location">
    <subcellularLocation>
        <location evidence="3 12">Cytoplasm</location>
    </subcellularLocation>
</comment>
<keyword evidence="8 12" id="KW-0963">Cytoplasm</keyword>
<comment type="function">
    <text evidence="2 12">Catalyzes a salvage reaction resulting in the formation of AMP, that is energically less costly than de novo synthesis.</text>
</comment>
<evidence type="ECO:0000256" key="3">
    <source>
        <dbReference type="ARBA" id="ARBA00004496"/>
    </source>
</evidence>
<dbReference type="NCBIfam" id="NF002634">
    <property type="entry name" value="PRK02304.1-3"/>
    <property type="match status" value="1"/>
</dbReference>
<dbReference type="GO" id="GO:0003999">
    <property type="term" value="F:adenine phosphoribosyltransferase activity"/>
    <property type="evidence" value="ECO:0007669"/>
    <property type="project" value="UniProtKB-UniRule"/>
</dbReference>
<dbReference type="RefSeq" id="WP_101475151.1">
    <property type="nucleotide sequence ID" value="NZ_CP060637.1"/>
</dbReference>
<dbReference type="NCBIfam" id="NF002633">
    <property type="entry name" value="PRK02304.1-2"/>
    <property type="match status" value="1"/>
</dbReference>
<reference evidence="14 15" key="1">
    <citation type="submission" date="2020-08" db="EMBL/GenBank/DDBJ databases">
        <authorList>
            <person name="Liu C."/>
            <person name="Sun Q."/>
        </authorList>
    </citation>
    <scope>NUCLEOTIDE SEQUENCE [LARGE SCALE GENOMIC DNA]</scope>
    <source>
        <strain evidence="14 15">NSJ-57</strain>
    </source>
</reference>
<dbReference type="CDD" id="cd06223">
    <property type="entry name" value="PRTases_typeI"/>
    <property type="match status" value="1"/>
</dbReference>
<feature type="domain" description="Phosphoribosyltransferase" evidence="13">
    <location>
        <begin position="38"/>
        <end position="162"/>
    </location>
</feature>
<evidence type="ECO:0000256" key="4">
    <source>
        <dbReference type="ARBA" id="ARBA00004659"/>
    </source>
</evidence>
<dbReference type="AlphaFoldDB" id="A0A7G9GZI5"/>
<dbReference type="Proteomes" id="UP000515913">
    <property type="component" value="Chromosome"/>
</dbReference>
<dbReference type="EC" id="2.4.2.7" evidence="7 12"/>
<comment type="subunit">
    <text evidence="6 12">Homodimer.</text>
</comment>
<keyword evidence="9 12" id="KW-0328">Glycosyltransferase</keyword>
<dbReference type="GO" id="GO:0006168">
    <property type="term" value="P:adenine salvage"/>
    <property type="evidence" value="ECO:0007669"/>
    <property type="project" value="InterPro"/>
</dbReference>
<comment type="pathway">
    <text evidence="4 12">Purine metabolism; AMP biosynthesis via salvage pathway; AMP from adenine: step 1/1.</text>
</comment>
<gene>
    <name evidence="12" type="primary">apt</name>
    <name evidence="14" type="ORF">H9Q81_04545</name>
</gene>
<proteinExistence type="inferred from homology"/>
<dbReference type="GO" id="GO:0016208">
    <property type="term" value="F:AMP binding"/>
    <property type="evidence" value="ECO:0007669"/>
    <property type="project" value="TreeGrafter"/>
</dbReference>
<keyword evidence="11 12" id="KW-0660">Purine salvage</keyword>
<dbReference type="PANTHER" id="PTHR32315">
    <property type="entry name" value="ADENINE PHOSPHORIBOSYLTRANSFERASE"/>
    <property type="match status" value="1"/>
</dbReference>
<evidence type="ECO:0000256" key="6">
    <source>
        <dbReference type="ARBA" id="ARBA00011738"/>
    </source>
</evidence>
<comment type="catalytic activity">
    <reaction evidence="1 12">
        <text>AMP + diphosphate = 5-phospho-alpha-D-ribose 1-diphosphate + adenine</text>
        <dbReference type="Rhea" id="RHEA:16609"/>
        <dbReference type="ChEBI" id="CHEBI:16708"/>
        <dbReference type="ChEBI" id="CHEBI:33019"/>
        <dbReference type="ChEBI" id="CHEBI:58017"/>
        <dbReference type="ChEBI" id="CHEBI:456215"/>
        <dbReference type="EC" id="2.4.2.7"/>
    </reaction>
</comment>
<dbReference type="NCBIfam" id="NF002636">
    <property type="entry name" value="PRK02304.1-5"/>
    <property type="match status" value="1"/>
</dbReference>
<evidence type="ECO:0000259" key="13">
    <source>
        <dbReference type="Pfam" id="PF00156"/>
    </source>
</evidence>
<dbReference type="FunFam" id="3.40.50.2020:FF:000004">
    <property type="entry name" value="Adenine phosphoribosyltransferase"/>
    <property type="match status" value="1"/>
</dbReference>
<name>A0A7G9GZI5_9FUSO</name>
<evidence type="ECO:0000313" key="14">
    <source>
        <dbReference type="EMBL" id="QNM16217.1"/>
    </source>
</evidence>
<organism evidence="14 15">
    <name type="scientific">Fusobacterium hominis</name>
    <dbReference type="NCBI Taxonomy" id="2764326"/>
    <lineage>
        <taxon>Bacteria</taxon>
        <taxon>Fusobacteriati</taxon>
        <taxon>Fusobacteriota</taxon>
        <taxon>Fusobacteriia</taxon>
        <taxon>Fusobacteriales</taxon>
        <taxon>Fusobacteriaceae</taxon>
        <taxon>Fusobacterium</taxon>
    </lineage>
</organism>
<evidence type="ECO:0000256" key="5">
    <source>
        <dbReference type="ARBA" id="ARBA00008391"/>
    </source>
</evidence>
<dbReference type="EMBL" id="CP060637">
    <property type="protein sequence ID" value="QNM16217.1"/>
    <property type="molecule type" value="Genomic_DNA"/>
</dbReference>
<accession>A0A7G9GZI5</accession>
<sequence>MDLKNYVASVKDFPKKGIIFRDITTLMNDGEAYKYATEQIVQFAKDKQVDLVVGPEARGFIFGCPVSYALGIGFVPVRKPKKLPRETIEYSYDLEYGSNTLCMHKDAIKPGQRVLIVDDLLATGGTMEATIKMVEQLGGVVAGLAFLIELEDLKGREKLKDYPVLTLMKY</sequence>
<dbReference type="HAMAP" id="MF_00004">
    <property type="entry name" value="Aden_phosphoribosyltr"/>
    <property type="match status" value="1"/>
</dbReference>
<dbReference type="UniPathway" id="UPA00588">
    <property type="reaction ID" value="UER00646"/>
</dbReference>
<evidence type="ECO:0000256" key="12">
    <source>
        <dbReference type="HAMAP-Rule" id="MF_00004"/>
    </source>
</evidence>
<comment type="similarity">
    <text evidence="5 12">Belongs to the purine/pyrimidine phosphoribosyltransferase family.</text>
</comment>
<evidence type="ECO:0000256" key="11">
    <source>
        <dbReference type="ARBA" id="ARBA00022726"/>
    </source>
</evidence>
<dbReference type="GO" id="GO:0006166">
    <property type="term" value="P:purine ribonucleoside salvage"/>
    <property type="evidence" value="ECO:0007669"/>
    <property type="project" value="UniProtKB-UniRule"/>
</dbReference>
<protein>
    <recommendedName>
        <fullName evidence="7 12">Adenine phosphoribosyltransferase</fullName>
        <shortName evidence="12">APRT</shortName>
        <ecNumber evidence="7 12">2.4.2.7</ecNumber>
    </recommendedName>
</protein>
<evidence type="ECO:0000256" key="8">
    <source>
        <dbReference type="ARBA" id="ARBA00022490"/>
    </source>
</evidence>
<dbReference type="InterPro" id="IPR005764">
    <property type="entry name" value="Ade_phspho_trans"/>
</dbReference>
<dbReference type="Gene3D" id="3.40.50.2020">
    <property type="match status" value="1"/>
</dbReference>
<dbReference type="PANTHER" id="PTHR32315:SF3">
    <property type="entry name" value="ADENINE PHOSPHORIBOSYLTRANSFERASE"/>
    <property type="match status" value="1"/>
</dbReference>
<dbReference type="InterPro" id="IPR000836">
    <property type="entry name" value="PRTase_dom"/>
</dbReference>
<evidence type="ECO:0000256" key="9">
    <source>
        <dbReference type="ARBA" id="ARBA00022676"/>
    </source>
</evidence>
<evidence type="ECO:0000256" key="1">
    <source>
        <dbReference type="ARBA" id="ARBA00000868"/>
    </source>
</evidence>
<dbReference type="InterPro" id="IPR029057">
    <property type="entry name" value="PRTase-like"/>
</dbReference>
<evidence type="ECO:0000313" key="15">
    <source>
        <dbReference type="Proteomes" id="UP000515913"/>
    </source>
</evidence>
<keyword evidence="10 12" id="KW-0808">Transferase</keyword>